<name>A0A9N9G2X0_9GLOM</name>
<comment type="caution">
    <text evidence="2">The sequence shown here is derived from an EMBL/GenBank/DDBJ whole genome shotgun (WGS) entry which is preliminary data.</text>
</comment>
<dbReference type="EMBL" id="CAJVPQ010002044">
    <property type="protein sequence ID" value="CAG8580949.1"/>
    <property type="molecule type" value="Genomic_DNA"/>
</dbReference>
<dbReference type="OrthoDB" id="6359816at2759"/>
<sequence>MTLSSRNRMNQNDSLIIGPKHFAIINNWIVGERNLPYTLLYRGSRDGIISNVLKDKCYRQSPCLVLVKVRSSPKIFGGYSPIGIYFCTGGQWHRTSAMYMDNDKNLHVKYSQNYQYNLGEFASNYVIKEVEIFKLEG</sequence>
<feature type="domain" description="TLDc" evidence="1">
    <location>
        <begin position="12"/>
        <end position="82"/>
    </location>
</feature>
<dbReference type="Proteomes" id="UP000789570">
    <property type="component" value="Unassembled WGS sequence"/>
</dbReference>
<dbReference type="AlphaFoldDB" id="A0A9N9G2X0"/>
<keyword evidence="3" id="KW-1185">Reference proteome</keyword>
<reference evidence="2" key="1">
    <citation type="submission" date="2021-06" db="EMBL/GenBank/DDBJ databases">
        <authorList>
            <person name="Kallberg Y."/>
            <person name="Tangrot J."/>
            <person name="Rosling A."/>
        </authorList>
    </citation>
    <scope>NUCLEOTIDE SEQUENCE</scope>
    <source>
        <strain evidence="2">UK204</strain>
    </source>
</reference>
<protein>
    <submittedName>
        <fullName evidence="2">9989_t:CDS:1</fullName>
    </submittedName>
</protein>
<accession>A0A9N9G2X0</accession>
<evidence type="ECO:0000313" key="3">
    <source>
        <dbReference type="Proteomes" id="UP000789570"/>
    </source>
</evidence>
<evidence type="ECO:0000313" key="2">
    <source>
        <dbReference type="EMBL" id="CAG8580949.1"/>
    </source>
</evidence>
<gene>
    <name evidence="2" type="ORF">FCALED_LOCUS7590</name>
</gene>
<organism evidence="2 3">
    <name type="scientific">Funneliformis caledonium</name>
    <dbReference type="NCBI Taxonomy" id="1117310"/>
    <lineage>
        <taxon>Eukaryota</taxon>
        <taxon>Fungi</taxon>
        <taxon>Fungi incertae sedis</taxon>
        <taxon>Mucoromycota</taxon>
        <taxon>Glomeromycotina</taxon>
        <taxon>Glomeromycetes</taxon>
        <taxon>Glomerales</taxon>
        <taxon>Glomeraceae</taxon>
        <taxon>Funneliformis</taxon>
    </lineage>
</organism>
<proteinExistence type="predicted"/>
<dbReference type="Pfam" id="PF07534">
    <property type="entry name" value="TLD"/>
    <property type="match status" value="1"/>
</dbReference>
<evidence type="ECO:0000259" key="1">
    <source>
        <dbReference type="Pfam" id="PF07534"/>
    </source>
</evidence>
<dbReference type="InterPro" id="IPR006571">
    <property type="entry name" value="TLDc_dom"/>
</dbReference>